<feature type="compositionally biased region" description="Acidic residues" evidence="2">
    <location>
        <begin position="681"/>
        <end position="690"/>
    </location>
</feature>
<evidence type="ECO:0000313" key="5">
    <source>
        <dbReference type="EMBL" id="MBE5038175.1"/>
    </source>
</evidence>
<keyword evidence="3" id="KW-0812">Transmembrane</keyword>
<feature type="compositionally biased region" description="Basic and acidic residues" evidence="2">
    <location>
        <begin position="77"/>
        <end position="94"/>
    </location>
</feature>
<feature type="region of interest" description="Disordered" evidence="2">
    <location>
        <begin position="644"/>
        <end position="690"/>
    </location>
</feature>
<dbReference type="RefSeq" id="WP_193502158.1">
    <property type="nucleotide sequence ID" value="NZ_JADCKC010000003.1"/>
</dbReference>
<dbReference type="EMBL" id="JADCKC010000003">
    <property type="protein sequence ID" value="MBE5038175.1"/>
    <property type="molecule type" value="Genomic_DNA"/>
</dbReference>
<proteinExistence type="inferred from homology"/>
<dbReference type="Gene3D" id="3.40.630.190">
    <property type="entry name" value="LCP protein"/>
    <property type="match status" value="1"/>
</dbReference>
<feature type="compositionally biased region" description="Low complexity" evidence="2">
    <location>
        <begin position="65"/>
        <end position="76"/>
    </location>
</feature>
<feature type="compositionally biased region" description="Low complexity" evidence="2">
    <location>
        <begin position="187"/>
        <end position="201"/>
    </location>
</feature>
<feature type="region of interest" description="Disordered" evidence="2">
    <location>
        <begin position="1"/>
        <end position="202"/>
    </location>
</feature>
<reference evidence="5 6" key="1">
    <citation type="submission" date="2020-10" db="EMBL/GenBank/DDBJ databases">
        <title>ChiBAC.</title>
        <authorList>
            <person name="Zenner C."/>
            <person name="Hitch T.C.A."/>
            <person name="Clavel T."/>
        </authorList>
    </citation>
    <scope>NUCLEOTIDE SEQUENCE [LARGE SCALE GENOMIC DNA]</scope>
    <source>
        <strain evidence="5 6">DSM 109015</strain>
    </source>
</reference>
<dbReference type="InterPro" id="IPR050922">
    <property type="entry name" value="LytR/CpsA/Psr_CW_biosynth"/>
</dbReference>
<feature type="compositionally biased region" description="Low complexity" evidence="2">
    <location>
        <begin position="238"/>
        <end position="248"/>
    </location>
</feature>
<keyword evidence="6" id="KW-1185">Reference proteome</keyword>
<organism evidence="5 6">
    <name type="scientific">Gemmiger gallinarum</name>
    <dbReference type="NCBI Taxonomy" id="2779354"/>
    <lineage>
        <taxon>Bacteria</taxon>
        <taxon>Bacillati</taxon>
        <taxon>Bacillota</taxon>
        <taxon>Clostridia</taxon>
        <taxon>Eubacteriales</taxon>
        <taxon>Gemmiger</taxon>
    </lineage>
</organism>
<gene>
    <name evidence="5" type="ORF">INF35_10300</name>
</gene>
<keyword evidence="3" id="KW-1133">Transmembrane helix</keyword>
<feature type="compositionally biased region" description="Low complexity" evidence="2">
    <location>
        <begin position="146"/>
        <end position="168"/>
    </location>
</feature>
<feature type="compositionally biased region" description="Low complexity" evidence="2">
    <location>
        <begin position="42"/>
        <end position="51"/>
    </location>
</feature>
<keyword evidence="3" id="KW-0472">Membrane</keyword>
<feature type="region of interest" description="Disordered" evidence="2">
    <location>
        <begin position="228"/>
        <end position="278"/>
    </location>
</feature>
<evidence type="ECO:0000256" key="2">
    <source>
        <dbReference type="SAM" id="MobiDB-lite"/>
    </source>
</evidence>
<dbReference type="Pfam" id="PF03816">
    <property type="entry name" value="LytR_cpsA_psr"/>
    <property type="match status" value="1"/>
</dbReference>
<name>A0ABR9R539_9FIRM</name>
<comment type="caution">
    <text evidence="5">The sequence shown here is derived from an EMBL/GenBank/DDBJ whole genome shotgun (WGS) entry which is preliminary data.</text>
</comment>
<feature type="transmembrane region" description="Helical" evidence="3">
    <location>
        <begin position="288"/>
        <end position="311"/>
    </location>
</feature>
<feature type="compositionally biased region" description="Basic and acidic residues" evidence="2">
    <location>
        <begin position="52"/>
        <end position="64"/>
    </location>
</feature>
<evidence type="ECO:0000256" key="3">
    <source>
        <dbReference type="SAM" id="Phobius"/>
    </source>
</evidence>
<protein>
    <submittedName>
        <fullName evidence="5">LCP family protein</fullName>
    </submittedName>
</protein>
<evidence type="ECO:0000259" key="4">
    <source>
        <dbReference type="Pfam" id="PF03816"/>
    </source>
</evidence>
<feature type="domain" description="Cell envelope-related transcriptional attenuator" evidence="4">
    <location>
        <begin position="365"/>
        <end position="520"/>
    </location>
</feature>
<dbReference type="PANTHER" id="PTHR33392">
    <property type="entry name" value="POLYISOPRENYL-TEICHOIC ACID--PEPTIDOGLYCAN TEICHOIC ACID TRANSFERASE TAGU"/>
    <property type="match status" value="1"/>
</dbReference>
<accession>A0ABR9R539</accession>
<dbReference type="NCBIfam" id="TIGR00350">
    <property type="entry name" value="lytR_cpsA_psr"/>
    <property type="match status" value="1"/>
</dbReference>
<dbReference type="Proteomes" id="UP000768567">
    <property type="component" value="Unassembled WGS sequence"/>
</dbReference>
<dbReference type="InterPro" id="IPR004474">
    <property type="entry name" value="LytR_CpsA_psr"/>
</dbReference>
<dbReference type="PANTHER" id="PTHR33392:SF6">
    <property type="entry name" value="POLYISOPRENYL-TEICHOIC ACID--PEPTIDOGLYCAN TEICHOIC ACID TRANSFERASE TAGU"/>
    <property type="match status" value="1"/>
</dbReference>
<evidence type="ECO:0000313" key="6">
    <source>
        <dbReference type="Proteomes" id="UP000768567"/>
    </source>
</evidence>
<comment type="similarity">
    <text evidence="1">Belongs to the LytR/CpsA/Psr (LCP) family.</text>
</comment>
<sequence length="690" mass="73476">MSEPRKINIGGGHRSAPGSTQNVYHAGDAQAASGRTINTGTASPASAPSDEAAAREAARRRYEQQRAASQRGYADAARLEEARARARADAEAARLRRSQQFPRVQQVPASGARVQHLDLSRAQGSKPMYDINNDAEFEARQRRRAQAQAAQSQQRAAQPASAARPQSQGNRTGAAAGSQTSGRTIHRAASGQSAARAAQASVQPEVQTAGTAAAAGAAAAAAQASRAGAGHTAGGTGTSAAKSAAASGTAGGRPPKGPGRRGRKGGNDDGSGKGKNGKRKKKVTWWKILLGTVLVIALIFAGTIGVIMNAIRPKGGSISINQLINTPKGLDGQQLNILVLGVDRSAQGGDMAAGSTNDSEANDGNTDMIMYVQLDFVNDEVRMLQIPRNILVTTDRTVSRNYQINNVAITQGSDGNNNYDALCTLINEQLGLYIDGYVAIRLEALVELVDTLGPIQVYVPQEITYTDKNGNVTSHLDQGLQWMDGATAEFFLRARKTYAQSDIQRLNVQRYFYSAMFARLRAMTVWDVAKILPVVMNYMETSLDVQELVSAAVSLLKVSSDHIMLCQVPVYMGQLFYMENDIDVIYREGTADLLNQYFRTPETQMTADQLNVCDNVVDVGNRAPTDPNVQYMGALNQDVVNSANESGIETDPNATYDLPTETPAPEGEDGSDTSDSTDGSDSSDEADDAA</sequence>
<evidence type="ECO:0000256" key="1">
    <source>
        <dbReference type="ARBA" id="ARBA00006068"/>
    </source>
</evidence>